<name>A0A2H0UF38_9BACT</name>
<protein>
    <recommendedName>
        <fullName evidence="3">Histidine-specific methyltransferase SAM-dependent domain-containing protein</fullName>
    </recommendedName>
</protein>
<evidence type="ECO:0000256" key="2">
    <source>
        <dbReference type="ARBA" id="ARBA00022679"/>
    </source>
</evidence>
<dbReference type="Pfam" id="PF10017">
    <property type="entry name" value="Methyltransf_33"/>
    <property type="match status" value="1"/>
</dbReference>
<dbReference type="EMBL" id="PFBH01000016">
    <property type="protein sequence ID" value="PIR85043.1"/>
    <property type="molecule type" value="Genomic_DNA"/>
</dbReference>
<evidence type="ECO:0000259" key="3">
    <source>
        <dbReference type="Pfam" id="PF10017"/>
    </source>
</evidence>
<organism evidence="4 5">
    <name type="scientific">Candidatus Kaiserbacteria bacterium CG10_big_fil_rev_8_21_14_0_10_45_20</name>
    <dbReference type="NCBI Taxonomy" id="1974607"/>
    <lineage>
        <taxon>Bacteria</taxon>
        <taxon>Candidatus Kaiseribacteriota</taxon>
    </lineage>
</organism>
<evidence type="ECO:0000313" key="5">
    <source>
        <dbReference type="Proteomes" id="UP000229315"/>
    </source>
</evidence>
<evidence type="ECO:0000256" key="1">
    <source>
        <dbReference type="ARBA" id="ARBA00022603"/>
    </source>
</evidence>
<dbReference type="GO" id="GO:0008168">
    <property type="term" value="F:methyltransferase activity"/>
    <property type="evidence" value="ECO:0007669"/>
    <property type="project" value="UniProtKB-KW"/>
</dbReference>
<dbReference type="SUPFAM" id="SSF53335">
    <property type="entry name" value="S-adenosyl-L-methionine-dependent methyltransferases"/>
    <property type="match status" value="1"/>
</dbReference>
<feature type="domain" description="Histidine-specific methyltransferase SAM-dependent" evidence="3">
    <location>
        <begin position="67"/>
        <end position="188"/>
    </location>
</feature>
<accession>A0A2H0UF38</accession>
<dbReference type="InterPro" id="IPR051128">
    <property type="entry name" value="EgtD_Methyltrsf_superfamily"/>
</dbReference>
<sequence>MEKINDQKENKEKYSLGWFEERAFSSLKKVSDGIFDYSDSLLLYIPGSDEEYEKVQHEGNPYHEIVTAPEREYLERIAKDIVARLPDNFEYIDLGPGSEHKEQFLFDQLAEQGKKCVYRPVDISEKFLDMAASHAEKQNITAEPIRASFEDLPDVLNKSDLPRFVSLGLTYSNYKPQEILELLADIADSDGYVFINSQIRERVDIKRLAEIYGKDVVSIATAKLKLLGLDAEVDVEDLHANEGVEMWCTVKKVTSRLAEIGLKVGDKILLFQSLRPSLEKLKRDLDRAGFSDYTMFDTEESFVGVLLEKPSQRNMQSSQMSNSVQI</sequence>
<evidence type="ECO:0000313" key="4">
    <source>
        <dbReference type="EMBL" id="PIR85043.1"/>
    </source>
</evidence>
<dbReference type="Gene3D" id="3.40.50.150">
    <property type="entry name" value="Vaccinia Virus protein VP39"/>
    <property type="match status" value="1"/>
</dbReference>
<keyword evidence="1" id="KW-0489">Methyltransferase</keyword>
<dbReference type="AlphaFoldDB" id="A0A2H0UF38"/>
<keyword evidence="2" id="KW-0808">Transferase</keyword>
<dbReference type="GO" id="GO:0032259">
    <property type="term" value="P:methylation"/>
    <property type="evidence" value="ECO:0007669"/>
    <property type="project" value="UniProtKB-KW"/>
</dbReference>
<gene>
    <name evidence="4" type="ORF">COU15_02615</name>
</gene>
<dbReference type="Proteomes" id="UP000229315">
    <property type="component" value="Unassembled WGS sequence"/>
</dbReference>
<comment type="caution">
    <text evidence="4">The sequence shown here is derived from an EMBL/GenBank/DDBJ whole genome shotgun (WGS) entry which is preliminary data.</text>
</comment>
<dbReference type="InterPro" id="IPR029063">
    <property type="entry name" value="SAM-dependent_MTases_sf"/>
</dbReference>
<dbReference type="InterPro" id="IPR019257">
    <property type="entry name" value="MeTrfase_dom"/>
</dbReference>
<reference evidence="5" key="1">
    <citation type="submission" date="2017-09" db="EMBL/GenBank/DDBJ databases">
        <title>Depth-based differentiation of microbial function through sediment-hosted aquifers and enrichment of novel symbionts in the deep terrestrial subsurface.</title>
        <authorList>
            <person name="Probst A.J."/>
            <person name="Ladd B."/>
            <person name="Jarett J.K."/>
            <person name="Geller-Mcgrath D.E."/>
            <person name="Sieber C.M.K."/>
            <person name="Emerson J.B."/>
            <person name="Anantharaman K."/>
            <person name="Thomas B.C."/>
            <person name="Malmstrom R."/>
            <person name="Stieglmeier M."/>
            <person name="Klingl A."/>
            <person name="Woyke T."/>
            <person name="Ryan C.M."/>
            <person name="Banfield J.F."/>
        </authorList>
    </citation>
    <scope>NUCLEOTIDE SEQUENCE [LARGE SCALE GENOMIC DNA]</scope>
</reference>
<dbReference type="PANTHER" id="PTHR43397:SF1">
    <property type="entry name" value="ERGOTHIONEINE BIOSYNTHESIS PROTEIN 1"/>
    <property type="match status" value="1"/>
</dbReference>
<proteinExistence type="predicted"/>
<dbReference type="PANTHER" id="PTHR43397">
    <property type="entry name" value="ERGOTHIONEINE BIOSYNTHESIS PROTEIN 1"/>
    <property type="match status" value="1"/>
</dbReference>